<keyword evidence="3" id="KW-1185">Reference proteome</keyword>
<gene>
    <name evidence="2" type="ORF">LRS13_04115</name>
</gene>
<feature type="transmembrane region" description="Helical" evidence="1">
    <location>
        <begin position="201"/>
        <end position="223"/>
    </location>
</feature>
<feature type="transmembrane region" description="Helical" evidence="1">
    <location>
        <begin position="6"/>
        <end position="29"/>
    </location>
</feature>
<feature type="transmembrane region" description="Helical" evidence="1">
    <location>
        <begin position="41"/>
        <end position="62"/>
    </location>
</feature>
<keyword evidence="1" id="KW-0472">Membrane</keyword>
<evidence type="ECO:0000313" key="2">
    <source>
        <dbReference type="EMBL" id="UUY04723.1"/>
    </source>
</evidence>
<dbReference type="RefSeq" id="WP_353865203.1">
    <property type="nucleotide sequence ID" value="NZ_CP088295.1"/>
</dbReference>
<dbReference type="Proteomes" id="UP001058860">
    <property type="component" value="Chromosome"/>
</dbReference>
<feature type="transmembrane region" description="Helical" evidence="1">
    <location>
        <begin position="158"/>
        <end position="181"/>
    </location>
</feature>
<feature type="transmembrane region" description="Helical" evidence="1">
    <location>
        <begin position="74"/>
        <end position="91"/>
    </location>
</feature>
<evidence type="ECO:0000313" key="3">
    <source>
        <dbReference type="Proteomes" id="UP001058860"/>
    </source>
</evidence>
<sequence length="224" mass="22655">MGDAIGQLLPFAMGVTLSPIPIIAVVVMLGTPRAQVNGPAFLVGWFAGLLVLGTAVLLVAGGAGAHDDGGPATWTGWLRLALGAVLLHVAFGQWRGRPRGGAEAEMPGWMSAADGFSAPKAAGMGVLLSAANPKNVVLTVGAAAAIAQTGISTLDQELALLVFVVLGTVGPAVPVAVYFGMGDRSERILDDLKHWLAAHNAAIMTVILLVIGAKLIGDGISVLA</sequence>
<dbReference type="Pfam" id="PF11139">
    <property type="entry name" value="SfLAP"/>
    <property type="match status" value="1"/>
</dbReference>
<organism evidence="2 3">
    <name type="scientific">Svornostia abyssi</name>
    <dbReference type="NCBI Taxonomy" id="2898438"/>
    <lineage>
        <taxon>Bacteria</taxon>
        <taxon>Bacillati</taxon>
        <taxon>Actinomycetota</taxon>
        <taxon>Thermoleophilia</taxon>
        <taxon>Solirubrobacterales</taxon>
        <taxon>Baekduiaceae</taxon>
        <taxon>Svornostia</taxon>
    </lineage>
</organism>
<proteinExistence type="predicted"/>
<dbReference type="InterPro" id="IPR021315">
    <property type="entry name" value="Gap/Sap"/>
</dbReference>
<reference evidence="3" key="1">
    <citation type="submission" date="2021-11" db="EMBL/GenBank/DDBJ databases">
        <title>Cultivation dependent microbiological survey of springs from the worlds oldest radium mine currently devoted to the extraction of radon-saturated water.</title>
        <authorList>
            <person name="Kapinusova G."/>
            <person name="Smrhova T."/>
            <person name="Strejcek M."/>
            <person name="Suman J."/>
            <person name="Jani K."/>
            <person name="Pajer P."/>
            <person name="Uhlik O."/>
        </authorList>
    </citation>
    <scope>NUCLEOTIDE SEQUENCE [LARGE SCALE GENOMIC DNA]</scope>
    <source>
        <strain evidence="3">J379</strain>
    </source>
</reference>
<keyword evidence="1" id="KW-1133">Transmembrane helix</keyword>
<evidence type="ECO:0000256" key="1">
    <source>
        <dbReference type="SAM" id="Phobius"/>
    </source>
</evidence>
<dbReference type="EMBL" id="CP088295">
    <property type="protein sequence ID" value="UUY04723.1"/>
    <property type="molecule type" value="Genomic_DNA"/>
</dbReference>
<keyword evidence="1" id="KW-0812">Transmembrane</keyword>
<protein>
    <submittedName>
        <fullName evidence="2">GAP family protein</fullName>
    </submittedName>
</protein>
<accession>A0ABY5PJ60</accession>
<name>A0ABY5PJ60_9ACTN</name>